<reference evidence="1 2" key="1">
    <citation type="submission" date="2018-10" db="EMBL/GenBank/DDBJ databases">
        <title>New species genome.</title>
        <authorList>
            <person name="Li Y."/>
        </authorList>
    </citation>
    <scope>NUCLEOTIDE SEQUENCE [LARGE SCALE GENOMIC DNA]</scope>
    <source>
        <strain evidence="1 2">L6_4B</strain>
    </source>
</reference>
<organism evidence="1 2">
    <name type="scientific">Lonsdalea populi</name>
    <dbReference type="NCBI Taxonomy" id="1172565"/>
    <lineage>
        <taxon>Bacteria</taxon>
        <taxon>Pseudomonadati</taxon>
        <taxon>Pseudomonadota</taxon>
        <taxon>Gammaproteobacteria</taxon>
        <taxon>Enterobacterales</taxon>
        <taxon>Pectobacteriaceae</taxon>
        <taxon>Lonsdalea</taxon>
    </lineage>
</organism>
<protein>
    <submittedName>
        <fullName evidence="1">Uncharacterized protein</fullName>
    </submittedName>
</protein>
<sequence>MLTPVILGVGSPFQQTLMPMLSLVLFQHGLISSAPYRAGSSGQLPNGGIINTGVLRRDRWVEMKTAKYDDCEKVPNKQK</sequence>
<accession>A0A3N0URK7</accession>
<dbReference type="Proteomes" id="UP000274511">
    <property type="component" value="Unassembled WGS sequence"/>
</dbReference>
<evidence type="ECO:0000313" key="1">
    <source>
        <dbReference type="EMBL" id="ROH82811.1"/>
    </source>
</evidence>
<comment type="caution">
    <text evidence="1">The sequence shown here is derived from an EMBL/GenBank/DDBJ whole genome shotgun (WGS) entry which is preliminary data.</text>
</comment>
<dbReference type="EMBL" id="RJUJ01000004">
    <property type="protein sequence ID" value="ROH82811.1"/>
    <property type="molecule type" value="Genomic_DNA"/>
</dbReference>
<name>A0A3N0URK7_9GAMM</name>
<dbReference type="RefSeq" id="WP_112104254.1">
    <property type="nucleotide sequence ID" value="NZ_LUSU01000012.1"/>
</dbReference>
<evidence type="ECO:0000313" key="2">
    <source>
        <dbReference type="Proteomes" id="UP000274511"/>
    </source>
</evidence>
<dbReference type="STRING" id="1172565.AU508_03830"/>
<proteinExistence type="predicted"/>
<dbReference type="AlphaFoldDB" id="A0A3N0URK7"/>
<gene>
    <name evidence="1" type="ORF">EC392_05080</name>
</gene>